<evidence type="ECO:0000256" key="3">
    <source>
        <dbReference type="ARBA" id="ARBA00022989"/>
    </source>
</evidence>
<comment type="subcellular location">
    <subcellularLocation>
        <location evidence="1">Membrane</location>
        <topology evidence="1">Multi-pass membrane protein</topology>
    </subcellularLocation>
</comment>
<feature type="transmembrane region" description="Helical" evidence="5">
    <location>
        <begin position="25"/>
        <end position="47"/>
    </location>
</feature>
<feature type="transmembrane region" description="Helical" evidence="5">
    <location>
        <begin position="95"/>
        <end position="116"/>
    </location>
</feature>
<evidence type="ECO:0000313" key="7">
    <source>
        <dbReference type="Proteomes" id="UP000660339"/>
    </source>
</evidence>
<keyword evidence="7" id="KW-1185">Reference proteome</keyword>
<evidence type="ECO:0000256" key="4">
    <source>
        <dbReference type="ARBA" id="ARBA00023136"/>
    </source>
</evidence>
<dbReference type="InterPro" id="IPR032808">
    <property type="entry name" value="DoxX"/>
</dbReference>
<dbReference type="Proteomes" id="UP000660339">
    <property type="component" value="Unassembled WGS sequence"/>
</dbReference>
<keyword evidence="2 5" id="KW-0812">Transmembrane</keyword>
<gene>
    <name evidence="6" type="ORF">Cme02nite_32990</name>
</gene>
<organism evidence="6 7">
    <name type="scientific">Catellatospora methionotrophica</name>
    <dbReference type="NCBI Taxonomy" id="121620"/>
    <lineage>
        <taxon>Bacteria</taxon>
        <taxon>Bacillati</taxon>
        <taxon>Actinomycetota</taxon>
        <taxon>Actinomycetes</taxon>
        <taxon>Micromonosporales</taxon>
        <taxon>Micromonosporaceae</taxon>
        <taxon>Catellatospora</taxon>
    </lineage>
</organism>
<accession>A0A8J3L5V1</accession>
<evidence type="ECO:0000313" key="6">
    <source>
        <dbReference type="EMBL" id="GIG14967.1"/>
    </source>
</evidence>
<name>A0A8J3L5V1_9ACTN</name>
<evidence type="ECO:0000256" key="5">
    <source>
        <dbReference type="SAM" id="Phobius"/>
    </source>
</evidence>
<comment type="caution">
    <text evidence="6">The sequence shown here is derived from an EMBL/GenBank/DDBJ whole genome shotgun (WGS) entry which is preliminary data.</text>
</comment>
<sequence length="149" mass="15975">MRVVQVTARRCHSVRAAGIYRGMNVTLWVVTGILAAVLLVSTSKMFVPREKIAAVGHAGQWVLDFSPAALRVIGSLELLAAIGLTLPAVLDIVPVLVPVTATCVALLFTGAAIMRWRRGERATIIVDLVYLAMAVFVAWGRFGPYAFAG</sequence>
<evidence type="ECO:0000256" key="2">
    <source>
        <dbReference type="ARBA" id="ARBA00022692"/>
    </source>
</evidence>
<keyword evidence="4 5" id="KW-0472">Membrane</keyword>
<dbReference type="Pfam" id="PF13564">
    <property type="entry name" value="DoxX_2"/>
    <property type="match status" value="1"/>
</dbReference>
<reference evidence="6" key="1">
    <citation type="submission" date="2021-01" db="EMBL/GenBank/DDBJ databases">
        <title>Whole genome shotgun sequence of Catellatospora methionotrophica NBRC 14553.</title>
        <authorList>
            <person name="Komaki H."/>
            <person name="Tamura T."/>
        </authorList>
    </citation>
    <scope>NUCLEOTIDE SEQUENCE</scope>
    <source>
        <strain evidence="6">NBRC 14553</strain>
    </source>
</reference>
<evidence type="ECO:0000256" key="1">
    <source>
        <dbReference type="ARBA" id="ARBA00004141"/>
    </source>
</evidence>
<evidence type="ECO:0008006" key="8">
    <source>
        <dbReference type="Google" id="ProtNLM"/>
    </source>
</evidence>
<dbReference type="AlphaFoldDB" id="A0A8J3L5V1"/>
<dbReference type="GO" id="GO:0016020">
    <property type="term" value="C:membrane"/>
    <property type="evidence" value="ECO:0007669"/>
    <property type="project" value="UniProtKB-SubCell"/>
</dbReference>
<dbReference type="EMBL" id="BONJ01000017">
    <property type="protein sequence ID" value="GIG14967.1"/>
    <property type="molecule type" value="Genomic_DNA"/>
</dbReference>
<proteinExistence type="predicted"/>
<protein>
    <recommendedName>
        <fullName evidence="8">DoxX family protein</fullName>
    </recommendedName>
</protein>
<feature type="transmembrane region" description="Helical" evidence="5">
    <location>
        <begin position="128"/>
        <end position="147"/>
    </location>
</feature>
<keyword evidence="3 5" id="KW-1133">Transmembrane helix</keyword>